<feature type="compositionally biased region" description="Basic and acidic residues" evidence="1">
    <location>
        <begin position="293"/>
        <end position="326"/>
    </location>
</feature>
<keyword evidence="4" id="KW-1185">Reference proteome</keyword>
<evidence type="ECO:0000313" key="4">
    <source>
        <dbReference type="Proteomes" id="UP000198923"/>
    </source>
</evidence>
<dbReference type="PANTHER" id="PTHR33824:SF7">
    <property type="entry name" value="POLYKETIDE CYCLASE_DEHYDRASE AND LIPID TRANSPORT SUPERFAMILY PROTEIN"/>
    <property type="match status" value="1"/>
</dbReference>
<accession>A0A1G8C5N3</accession>
<feature type="region of interest" description="Disordered" evidence="1">
    <location>
        <begin position="265"/>
        <end position="399"/>
    </location>
</feature>
<dbReference type="PANTHER" id="PTHR33824">
    <property type="entry name" value="POLYKETIDE CYCLASE/DEHYDRASE AND LIPID TRANSPORT SUPERFAMILY PROTEIN"/>
    <property type="match status" value="1"/>
</dbReference>
<dbReference type="InterPro" id="IPR023393">
    <property type="entry name" value="START-like_dom_sf"/>
</dbReference>
<dbReference type="Pfam" id="PF03364">
    <property type="entry name" value="Polyketide_cyc"/>
    <property type="match status" value="1"/>
</dbReference>
<dbReference type="AlphaFoldDB" id="A0A1G8C5N3"/>
<dbReference type="Gene3D" id="3.30.530.20">
    <property type="match status" value="1"/>
</dbReference>
<dbReference type="EMBL" id="FNCN01000015">
    <property type="protein sequence ID" value="SDH40817.1"/>
    <property type="molecule type" value="Genomic_DNA"/>
</dbReference>
<sequence>MTEALKTVKKAAEKPVRSLLVHEIQNVAQAMVERGLNSLSDKIEGMTDRLSDYADSGGKGGLVSAVTGKTAAAGEKTKGGPHLGAGAKDAVKHALSGVAKGLRKGKNDAESVKVINVVESLDIGAPIRVVYNEWTEFKRFPTYMKKVEHVEQESDEKLTWRAQVFWSHRSWQSTILEQVPDDRIIWRSQGEKGYVDGAVTFHELTPTLTRVTMVLEYHPKGFMEHVGNIWRAQGRRARLEFKHFRRHVMTRTMLHPEEALARGWRGEIHDGRVTKPHSEEEPEPAESESAGHGAREEKPREKPREEKARGEHDEHEEVEEEREHAEAPASKRRGEDRDRPRRREPEGEYREPRESRRAPAPRESRESRRSREYGEAEEQAEEERRPRPVRRRTAGTRGE</sequence>
<name>A0A1G8C5N3_9ACTN</name>
<proteinExistence type="predicted"/>
<feature type="compositionally biased region" description="Basic and acidic residues" evidence="1">
    <location>
        <begin position="265"/>
        <end position="279"/>
    </location>
</feature>
<organism evidence="3 4">
    <name type="scientific">Sinosporangium album</name>
    <dbReference type="NCBI Taxonomy" id="504805"/>
    <lineage>
        <taxon>Bacteria</taxon>
        <taxon>Bacillati</taxon>
        <taxon>Actinomycetota</taxon>
        <taxon>Actinomycetes</taxon>
        <taxon>Streptosporangiales</taxon>
        <taxon>Streptosporangiaceae</taxon>
        <taxon>Sinosporangium</taxon>
    </lineage>
</organism>
<protein>
    <submittedName>
        <fullName evidence="3">Polyketide cyclase / dehydrase and lipid transport</fullName>
    </submittedName>
</protein>
<dbReference type="SUPFAM" id="SSF55961">
    <property type="entry name" value="Bet v1-like"/>
    <property type="match status" value="1"/>
</dbReference>
<dbReference type="CDD" id="cd07817">
    <property type="entry name" value="SRPBCC_8"/>
    <property type="match status" value="1"/>
</dbReference>
<dbReference type="InterPro" id="IPR005031">
    <property type="entry name" value="COQ10_START"/>
</dbReference>
<dbReference type="RefSeq" id="WP_218125902.1">
    <property type="nucleotide sequence ID" value="NZ_FNCN01000015.1"/>
</dbReference>
<evidence type="ECO:0000259" key="2">
    <source>
        <dbReference type="Pfam" id="PF03364"/>
    </source>
</evidence>
<dbReference type="Proteomes" id="UP000198923">
    <property type="component" value="Unassembled WGS sequence"/>
</dbReference>
<feature type="compositionally biased region" description="Basic residues" evidence="1">
    <location>
        <begin position="387"/>
        <end position="399"/>
    </location>
</feature>
<dbReference type="STRING" id="504805.SAMN05421505_11572"/>
<reference evidence="3 4" key="1">
    <citation type="submission" date="2016-10" db="EMBL/GenBank/DDBJ databases">
        <authorList>
            <person name="de Groot N.N."/>
        </authorList>
    </citation>
    <scope>NUCLEOTIDE SEQUENCE [LARGE SCALE GENOMIC DNA]</scope>
    <source>
        <strain evidence="3 4">CPCC 201354</strain>
    </source>
</reference>
<feature type="domain" description="Coenzyme Q-binding protein COQ10 START" evidence="2">
    <location>
        <begin position="123"/>
        <end position="243"/>
    </location>
</feature>
<feature type="compositionally biased region" description="Basic and acidic residues" evidence="1">
    <location>
        <begin position="332"/>
        <end position="374"/>
    </location>
</feature>
<evidence type="ECO:0000256" key="1">
    <source>
        <dbReference type="SAM" id="MobiDB-lite"/>
    </source>
</evidence>
<dbReference type="InterPro" id="IPR047137">
    <property type="entry name" value="ORF3"/>
</dbReference>
<gene>
    <name evidence="3" type="ORF">SAMN05421505_11572</name>
</gene>
<evidence type="ECO:0000313" key="3">
    <source>
        <dbReference type="EMBL" id="SDH40817.1"/>
    </source>
</evidence>